<evidence type="ECO:0000313" key="2">
    <source>
        <dbReference type="EMBL" id="KAB1987418.1"/>
    </source>
</evidence>
<feature type="compositionally biased region" description="Basic and acidic residues" evidence="1">
    <location>
        <begin position="346"/>
        <end position="369"/>
    </location>
</feature>
<sequence length="396" mass="42718">MARGAPSPADLRVIRELAAREVVVTASQLESWRRTGLLPRHRRRGLGRGQGSVVDAVDPAVVESAAALARHLRQGRDRRLAVLEWFAEAGMAVRPGAVQVPEPPIGAVRQALVWVLERSVSHRLVEFARSAAGTGEEGQDALYATAGRLVAPRRGAANPALVRAVLKAGENVLVEAEGPDSKSMVHVVAAIGLGVEEVGADALAEAFAALGMYGLTTEDWAQMLGAAERGEVPPVDWGLLERHADAVGPVKRASDEKLVRARIVLLGLRWFYGLYVMHGLLMPDTPAQAALRQRIDEWGMFPFLDHLIAVSPSPRPVRRGPGGLPRTALRQPVRDAHGAARSRPVRLPDPRRRERRDRLHGDVDPHPARADPGGGEGAVQWWVRCGAAVGGWCVIL</sequence>
<evidence type="ECO:0000313" key="3">
    <source>
        <dbReference type="Proteomes" id="UP000442990"/>
    </source>
</evidence>
<gene>
    <name evidence="2" type="ORF">F8144_16915</name>
</gene>
<dbReference type="RefSeq" id="WP_151470172.1">
    <property type="nucleotide sequence ID" value="NZ_WBKG01000013.1"/>
</dbReference>
<dbReference type="Proteomes" id="UP000442990">
    <property type="component" value="Unassembled WGS sequence"/>
</dbReference>
<organism evidence="2 3">
    <name type="scientific">Streptomyces triticiradicis</name>
    <dbReference type="NCBI Taxonomy" id="2651189"/>
    <lineage>
        <taxon>Bacteria</taxon>
        <taxon>Bacillati</taxon>
        <taxon>Actinomycetota</taxon>
        <taxon>Actinomycetes</taxon>
        <taxon>Kitasatosporales</taxon>
        <taxon>Streptomycetaceae</taxon>
        <taxon>Streptomyces</taxon>
    </lineage>
</organism>
<comment type="caution">
    <text evidence="2">The sequence shown here is derived from an EMBL/GenBank/DDBJ whole genome shotgun (WGS) entry which is preliminary data.</text>
</comment>
<name>A0A7J5DEX2_9ACTN</name>
<feature type="region of interest" description="Disordered" evidence="1">
    <location>
        <begin position="314"/>
        <end position="375"/>
    </location>
</feature>
<protein>
    <submittedName>
        <fullName evidence="2">Uncharacterized protein</fullName>
    </submittedName>
</protein>
<dbReference type="AlphaFoldDB" id="A0A7J5DEX2"/>
<evidence type="ECO:0000256" key="1">
    <source>
        <dbReference type="SAM" id="MobiDB-lite"/>
    </source>
</evidence>
<dbReference type="EMBL" id="WBKG01000013">
    <property type="protein sequence ID" value="KAB1987418.1"/>
    <property type="molecule type" value="Genomic_DNA"/>
</dbReference>
<reference evidence="2 3" key="1">
    <citation type="submission" date="2019-09" db="EMBL/GenBank/DDBJ databases">
        <title>Isolation and identification of active actinomycetes.</title>
        <authorList>
            <person name="Yu Z."/>
            <person name="Han C."/>
            <person name="Yu B."/>
        </authorList>
    </citation>
    <scope>NUCLEOTIDE SEQUENCE [LARGE SCALE GENOMIC DNA]</scope>
    <source>
        <strain evidence="2 3">NEAU-H2</strain>
    </source>
</reference>
<proteinExistence type="predicted"/>
<keyword evidence="3" id="KW-1185">Reference proteome</keyword>
<accession>A0A7J5DEX2</accession>